<feature type="chain" id="PRO_5022908829" description="DUF922 domain-containing protein" evidence="1">
    <location>
        <begin position="35"/>
        <end position="265"/>
    </location>
</feature>
<evidence type="ECO:0000256" key="1">
    <source>
        <dbReference type="SAM" id="SignalP"/>
    </source>
</evidence>
<feature type="signal peptide" evidence="1">
    <location>
        <begin position="1"/>
        <end position="34"/>
    </location>
</feature>
<evidence type="ECO:0000313" key="2">
    <source>
        <dbReference type="EMBL" id="TWU02509.1"/>
    </source>
</evidence>
<name>A0A5C6ATA7_9BACT</name>
<dbReference type="EMBL" id="SJPN01000004">
    <property type="protein sequence ID" value="TWU02509.1"/>
    <property type="molecule type" value="Genomic_DNA"/>
</dbReference>
<protein>
    <recommendedName>
        <fullName evidence="4">DUF922 domain-containing protein</fullName>
    </recommendedName>
</protein>
<proteinExistence type="predicted"/>
<accession>A0A5C6ATA7</accession>
<evidence type="ECO:0000313" key="3">
    <source>
        <dbReference type="Proteomes" id="UP000320176"/>
    </source>
</evidence>
<dbReference type="PROSITE" id="PS51257">
    <property type="entry name" value="PROKAR_LIPOPROTEIN"/>
    <property type="match status" value="1"/>
</dbReference>
<dbReference type="Proteomes" id="UP000320176">
    <property type="component" value="Unassembled WGS sequence"/>
</dbReference>
<comment type="caution">
    <text evidence="2">The sequence shown here is derived from an EMBL/GenBank/DDBJ whole genome shotgun (WGS) entry which is preliminary data.</text>
</comment>
<gene>
    <name evidence="2" type="ORF">Pla52n_35590</name>
</gene>
<dbReference type="AlphaFoldDB" id="A0A5C6ATA7"/>
<keyword evidence="3" id="KW-1185">Reference proteome</keyword>
<evidence type="ECO:0008006" key="4">
    <source>
        <dbReference type="Google" id="ProtNLM"/>
    </source>
</evidence>
<keyword evidence="1" id="KW-0732">Signal</keyword>
<sequence precursor="true">MRARLCTQLATSKSAVGLLVVSCMLISCCRSLIAQDTAVVEPKRTTAQEFNASRDPENKLVELASLPEPPESIAQLLRDAKVQIVTGGKSMSEKTKFESARMKLGAETRFQLKHHYRARSSWRIRNSGSNAELVITARFLRANLMKTHEVWFRMMPGSDGFWENPLVLHELDHVKLSSDKRIEKFFAEQLDQNKLIVRRLNEVAPNGQRVNDQLIQRLIDEVVQEAFDQTVSLVEVRYKELDRLTSHGIKPVPAESDVSAWLAAE</sequence>
<reference evidence="2 3" key="1">
    <citation type="submission" date="2019-02" db="EMBL/GenBank/DDBJ databases">
        <title>Deep-cultivation of Planctomycetes and their phenomic and genomic characterization uncovers novel biology.</title>
        <authorList>
            <person name="Wiegand S."/>
            <person name="Jogler M."/>
            <person name="Boedeker C."/>
            <person name="Pinto D."/>
            <person name="Vollmers J."/>
            <person name="Rivas-Marin E."/>
            <person name="Kohn T."/>
            <person name="Peeters S.H."/>
            <person name="Heuer A."/>
            <person name="Rast P."/>
            <person name="Oberbeckmann S."/>
            <person name="Bunk B."/>
            <person name="Jeske O."/>
            <person name="Meyerdierks A."/>
            <person name="Storesund J.E."/>
            <person name="Kallscheuer N."/>
            <person name="Luecker S."/>
            <person name="Lage O.M."/>
            <person name="Pohl T."/>
            <person name="Merkel B.J."/>
            <person name="Hornburger P."/>
            <person name="Mueller R.-W."/>
            <person name="Bruemmer F."/>
            <person name="Labrenz M."/>
            <person name="Spormann A.M."/>
            <person name="Op Den Camp H."/>
            <person name="Overmann J."/>
            <person name="Amann R."/>
            <person name="Jetten M.S.M."/>
            <person name="Mascher T."/>
            <person name="Medema M.H."/>
            <person name="Devos D.P."/>
            <person name="Kaster A.-K."/>
            <person name="Ovreas L."/>
            <person name="Rohde M."/>
            <person name="Galperin M.Y."/>
            <person name="Jogler C."/>
        </authorList>
    </citation>
    <scope>NUCLEOTIDE SEQUENCE [LARGE SCALE GENOMIC DNA]</scope>
    <source>
        <strain evidence="2 3">Pla52n</strain>
    </source>
</reference>
<organism evidence="2 3">
    <name type="scientific">Stieleria varia</name>
    <dbReference type="NCBI Taxonomy" id="2528005"/>
    <lineage>
        <taxon>Bacteria</taxon>
        <taxon>Pseudomonadati</taxon>
        <taxon>Planctomycetota</taxon>
        <taxon>Planctomycetia</taxon>
        <taxon>Pirellulales</taxon>
        <taxon>Pirellulaceae</taxon>
        <taxon>Stieleria</taxon>
    </lineage>
</organism>